<feature type="transmembrane region" description="Helical" evidence="6">
    <location>
        <begin position="44"/>
        <end position="67"/>
    </location>
</feature>
<feature type="transmembrane region" description="Helical" evidence="6">
    <location>
        <begin position="227"/>
        <end position="249"/>
    </location>
</feature>
<feature type="transmembrane region" description="Helical" evidence="6">
    <location>
        <begin position="121"/>
        <end position="142"/>
    </location>
</feature>
<protein>
    <submittedName>
        <fullName evidence="7">Putative amino acid permease YhdG</fullName>
    </submittedName>
</protein>
<feature type="transmembrane region" description="Helical" evidence="6">
    <location>
        <begin position="194"/>
        <end position="215"/>
    </location>
</feature>
<dbReference type="PATRIC" id="fig|1121326.3.peg.5775"/>
<keyword evidence="5 6" id="KW-0472">Membrane</keyword>
<dbReference type="PANTHER" id="PTHR42770:SF11">
    <property type="entry name" value="INNER MEMBRANE TRANSPORT PROTEIN YBAT"/>
    <property type="match status" value="1"/>
</dbReference>
<keyword evidence="2" id="KW-1003">Cell membrane</keyword>
<dbReference type="Pfam" id="PF13520">
    <property type="entry name" value="AA_permease_2"/>
    <property type="match status" value="1"/>
</dbReference>
<feature type="transmembrane region" description="Helical" evidence="6">
    <location>
        <begin position="425"/>
        <end position="442"/>
    </location>
</feature>
<dbReference type="PIRSF" id="PIRSF006060">
    <property type="entry name" value="AA_transporter"/>
    <property type="match status" value="1"/>
</dbReference>
<name>A0A162QVD5_9CLOT</name>
<keyword evidence="4 6" id="KW-1133">Transmembrane helix</keyword>
<feature type="transmembrane region" description="Helical" evidence="6">
    <location>
        <begin position="154"/>
        <end position="174"/>
    </location>
</feature>
<gene>
    <name evidence="7" type="primary">yhdG_8</name>
    <name evidence="7" type="ORF">CLMAG_57170</name>
</gene>
<sequence>MENNKLQKDHLTYLETIALSVAIMAPTAAMALNVSLMASVSSYSISLVFIIATVVIGCVSVAFIKFNQHFSTAGSVYTFTEKSLGKKVGFISGWLLFLTYMMFTAASAAEVGAFMESVFSIAGIKVSWIPIALLSIVGIWVISYMDVKLSTRIMLIFEGISILLILVLAIVVLFKVGTTTGLSLAPFKINGNGGSSIALAVVFGFMSFAGFEGASSLGEETKNPKKLIPLAILSAVFATGLFYLLISYIQVIGFGINPEGIKGLASSASPLGDLSSKFISDAFAIMIMLGAALSAFSCALGSASAGSRMLFSMSRDGNISAILSKVHPKYKSPYVSLNIIMAVSIVLVIVMFKNTGAQVFGYLGTIAVLALLLAYLLTTIGALVYFTKIKVWKGFNLVAPGIAVVVLSYTFYSNIYPVPAYPVNLFPYIVLAWIAAGIFILAKNTSKDKNSVKVSAMRLEE</sequence>
<evidence type="ECO:0000313" key="8">
    <source>
        <dbReference type="Proteomes" id="UP000076603"/>
    </source>
</evidence>
<feature type="transmembrane region" description="Helical" evidence="6">
    <location>
        <begin position="282"/>
        <end position="305"/>
    </location>
</feature>
<feature type="transmembrane region" description="Helical" evidence="6">
    <location>
        <begin position="88"/>
        <end position="109"/>
    </location>
</feature>
<keyword evidence="8" id="KW-1185">Reference proteome</keyword>
<dbReference type="Proteomes" id="UP000076603">
    <property type="component" value="Unassembled WGS sequence"/>
</dbReference>
<dbReference type="PANTHER" id="PTHR42770">
    <property type="entry name" value="AMINO ACID TRANSPORTER-RELATED"/>
    <property type="match status" value="1"/>
</dbReference>
<evidence type="ECO:0000256" key="2">
    <source>
        <dbReference type="ARBA" id="ARBA00022475"/>
    </source>
</evidence>
<organism evidence="7 8">
    <name type="scientific">Clostridium magnum DSM 2767</name>
    <dbReference type="NCBI Taxonomy" id="1121326"/>
    <lineage>
        <taxon>Bacteria</taxon>
        <taxon>Bacillati</taxon>
        <taxon>Bacillota</taxon>
        <taxon>Clostridia</taxon>
        <taxon>Eubacteriales</taxon>
        <taxon>Clostridiaceae</taxon>
        <taxon>Clostridium</taxon>
    </lineage>
</organism>
<keyword evidence="3 6" id="KW-0812">Transmembrane</keyword>
<evidence type="ECO:0000256" key="6">
    <source>
        <dbReference type="SAM" id="Phobius"/>
    </source>
</evidence>
<dbReference type="GO" id="GO:0005886">
    <property type="term" value="C:plasma membrane"/>
    <property type="evidence" value="ECO:0007669"/>
    <property type="project" value="UniProtKB-SubCell"/>
</dbReference>
<evidence type="ECO:0000313" key="7">
    <source>
        <dbReference type="EMBL" id="KZL89019.1"/>
    </source>
</evidence>
<feature type="transmembrane region" description="Helical" evidence="6">
    <location>
        <begin position="359"/>
        <end position="387"/>
    </location>
</feature>
<dbReference type="RefSeq" id="WP_066630267.1">
    <property type="nucleotide sequence ID" value="NZ_FQXL01000020.1"/>
</dbReference>
<dbReference type="STRING" id="1121326.CLMAG_57170"/>
<dbReference type="AlphaFoldDB" id="A0A162QVD5"/>
<evidence type="ECO:0000256" key="3">
    <source>
        <dbReference type="ARBA" id="ARBA00022692"/>
    </source>
</evidence>
<dbReference type="GO" id="GO:0022857">
    <property type="term" value="F:transmembrane transporter activity"/>
    <property type="evidence" value="ECO:0007669"/>
    <property type="project" value="InterPro"/>
</dbReference>
<accession>A0A162QVD5</accession>
<evidence type="ECO:0000256" key="5">
    <source>
        <dbReference type="ARBA" id="ARBA00023136"/>
    </source>
</evidence>
<feature type="transmembrane region" description="Helical" evidence="6">
    <location>
        <begin position="394"/>
        <end position="413"/>
    </location>
</feature>
<dbReference type="InterPro" id="IPR050367">
    <property type="entry name" value="APC_superfamily"/>
</dbReference>
<dbReference type="OrthoDB" id="9762947at2"/>
<feature type="transmembrane region" description="Helical" evidence="6">
    <location>
        <begin position="334"/>
        <end position="353"/>
    </location>
</feature>
<evidence type="ECO:0000256" key="1">
    <source>
        <dbReference type="ARBA" id="ARBA00004651"/>
    </source>
</evidence>
<evidence type="ECO:0000256" key="4">
    <source>
        <dbReference type="ARBA" id="ARBA00022989"/>
    </source>
</evidence>
<comment type="caution">
    <text evidence="7">The sequence shown here is derived from an EMBL/GenBank/DDBJ whole genome shotgun (WGS) entry which is preliminary data.</text>
</comment>
<comment type="subcellular location">
    <subcellularLocation>
        <location evidence="1">Cell membrane</location>
        <topology evidence="1">Multi-pass membrane protein</topology>
    </subcellularLocation>
</comment>
<dbReference type="InterPro" id="IPR002293">
    <property type="entry name" value="AA/rel_permease1"/>
</dbReference>
<feature type="transmembrane region" description="Helical" evidence="6">
    <location>
        <begin position="12"/>
        <end position="32"/>
    </location>
</feature>
<dbReference type="EMBL" id="LWAE01000012">
    <property type="protein sequence ID" value="KZL89019.1"/>
    <property type="molecule type" value="Genomic_DNA"/>
</dbReference>
<dbReference type="Gene3D" id="1.20.1740.10">
    <property type="entry name" value="Amino acid/polyamine transporter I"/>
    <property type="match status" value="1"/>
</dbReference>
<reference evidence="7 8" key="1">
    <citation type="submission" date="2016-04" db="EMBL/GenBank/DDBJ databases">
        <title>Genome sequence of Clostridium magnum DSM 2767.</title>
        <authorList>
            <person name="Poehlein A."/>
            <person name="Uhlig R."/>
            <person name="Fischer R."/>
            <person name="Bahl H."/>
            <person name="Daniel R."/>
        </authorList>
    </citation>
    <scope>NUCLEOTIDE SEQUENCE [LARGE SCALE GENOMIC DNA]</scope>
    <source>
        <strain evidence="7 8">DSM 2767</strain>
    </source>
</reference>
<proteinExistence type="predicted"/>